<sequence>VDSYDVTVDEELGEIQLVKIEKRKYWLHDDWYLKYITLKTPHGDYIEFPCYRWITGEGEIVLRDGRGNEGLFTGTCENSPANGELCS</sequence>
<dbReference type="Pfam" id="PF01477">
    <property type="entry name" value="PLAT"/>
    <property type="match status" value="1"/>
</dbReference>
<gene>
    <name evidence="3" type="ORF">A6R68_18266</name>
</gene>
<protein>
    <recommendedName>
        <fullName evidence="2">PLAT domain-containing protein</fullName>
    </recommendedName>
</protein>
<feature type="non-terminal residue" evidence="3">
    <location>
        <position position="1"/>
    </location>
</feature>
<dbReference type="STRING" id="56216.A0A1A6HMZ8"/>
<dbReference type="EMBL" id="LZPO01022098">
    <property type="protein sequence ID" value="OBS79345.1"/>
    <property type="molecule type" value="Genomic_DNA"/>
</dbReference>
<dbReference type="PROSITE" id="PS50095">
    <property type="entry name" value="PLAT"/>
    <property type="match status" value="1"/>
</dbReference>
<dbReference type="SMART" id="SM00308">
    <property type="entry name" value="LH2"/>
    <property type="match status" value="1"/>
</dbReference>
<dbReference type="InterPro" id="IPR001024">
    <property type="entry name" value="PLAT/LH2_dom"/>
</dbReference>
<dbReference type="OrthoDB" id="407298at2759"/>
<evidence type="ECO:0000313" key="3">
    <source>
        <dbReference type="EMBL" id="OBS79345.1"/>
    </source>
</evidence>
<evidence type="ECO:0000256" key="1">
    <source>
        <dbReference type="PROSITE-ProRule" id="PRU00152"/>
    </source>
</evidence>
<reference evidence="3 4" key="1">
    <citation type="submission" date="2016-06" db="EMBL/GenBank/DDBJ databases">
        <title>The Draft Genome Sequence and Annotation of the Desert Woodrat Neotoma lepida.</title>
        <authorList>
            <person name="Campbell M."/>
            <person name="Oakeson K.F."/>
            <person name="Yandell M."/>
            <person name="Halpert J.R."/>
            <person name="Dearing D."/>
        </authorList>
    </citation>
    <scope>NUCLEOTIDE SEQUENCE [LARGE SCALE GENOMIC DNA]</scope>
    <source>
        <strain evidence="3">417</strain>
        <tissue evidence="3">Liver</tissue>
    </source>
</reference>
<organism evidence="3 4">
    <name type="scientific">Neotoma lepida</name>
    <name type="common">Desert woodrat</name>
    <dbReference type="NCBI Taxonomy" id="56216"/>
    <lineage>
        <taxon>Eukaryota</taxon>
        <taxon>Metazoa</taxon>
        <taxon>Chordata</taxon>
        <taxon>Craniata</taxon>
        <taxon>Vertebrata</taxon>
        <taxon>Euteleostomi</taxon>
        <taxon>Mammalia</taxon>
        <taxon>Eutheria</taxon>
        <taxon>Euarchontoglires</taxon>
        <taxon>Glires</taxon>
        <taxon>Rodentia</taxon>
        <taxon>Myomorpha</taxon>
        <taxon>Muroidea</taxon>
        <taxon>Cricetidae</taxon>
        <taxon>Neotominae</taxon>
        <taxon>Neotoma</taxon>
    </lineage>
</organism>
<comment type="caution">
    <text evidence="3">The sequence shown here is derived from an EMBL/GenBank/DDBJ whole genome shotgun (WGS) entry which is preliminary data.</text>
</comment>
<accession>A0A1A6HMZ8</accession>
<dbReference type="AlphaFoldDB" id="A0A1A6HMZ8"/>
<dbReference type="InterPro" id="IPR036392">
    <property type="entry name" value="PLAT/LH2_dom_sf"/>
</dbReference>
<proteinExistence type="predicted"/>
<dbReference type="Proteomes" id="UP000092124">
    <property type="component" value="Unassembled WGS sequence"/>
</dbReference>
<feature type="domain" description="PLAT" evidence="2">
    <location>
        <begin position="1"/>
        <end position="68"/>
    </location>
</feature>
<name>A0A1A6HMZ8_NEOLE</name>
<keyword evidence="4" id="KW-1185">Reference proteome</keyword>
<evidence type="ECO:0000313" key="4">
    <source>
        <dbReference type="Proteomes" id="UP000092124"/>
    </source>
</evidence>
<comment type="caution">
    <text evidence="1">Lacks conserved residue(s) required for the propagation of feature annotation.</text>
</comment>
<evidence type="ECO:0000259" key="2">
    <source>
        <dbReference type="PROSITE" id="PS50095"/>
    </source>
</evidence>
<dbReference type="Gene3D" id="2.60.60.20">
    <property type="entry name" value="PLAT/LH2 domain"/>
    <property type="match status" value="1"/>
</dbReference>
<dbReference type="SUPFAM" id="SSF49723">
    <property type="entry name" value="Lipase/lipooxygenase domain (PLAT/LH2 domain)"/>
    <property type="match status" value="1"/>
</dbReference>